<keyword evidence="2" id="KW-1185">Reference proteome</keyword>
<sequence length="96" mass="12066">MKYKPYKEAVEYIDKNIKEKSIRYYVLYIMSNNIKDMPLNFLKHYYQYMDLKEKNISIPVFWEMLDEYDKWIEYYSNLNIARIKLEMLEYIFSDNK</sequence>
<dbReference type="Proteomes" id="UP000186026">
    <property type="component" value="Unassembled WGS sequence"/>
</dbReference>
<dbReference type="EMBL" id="FTOP01000007">
    <property type="protein sequence ID" value="SIS88760.1"/>
    <property type="molecule type" value="Genomic_DNA"/>
</dbReference>
<gene>
    <name evidence="1" type="ORF">SAMN05421761_10773</name>
</gene>
<reference evidence="2" key="1">
    <citation type="submission" date="2017-01" db="EMBL/GenBank/DDBJ databases">
        <authorList>
            <person name="Varghese N."/>
            <person name="Submissions S."/>
        </authorList>
    </citation>
    <scope>NUCLEOTIDE SEQUENCE [LARGE SCALE GENOMIC DNA]</scope>
    <source>
        <strain evidence="2">DSM 46698</strain>
    </source>
</reference>
<dbReference type="AlphaFoldDB" id="A0A1N7MRS4"/>
<evidence type="ECO:0000313" key="2">
    <source>
        <dbReference type="Proteomes" id="UP000186026"/>
    </source>
</evidence>
<evidence type="ECO:0000313" key="1">
    <source>
        <dbReference type="EMBL" id="SIS88760.1"/>
    </source>
</evidence>
<organism evidence="1 2">
    <name type="scientific">Belliella pelovolcani</name>
    <dbReference type="NCBI Taxonomy" id="529505"/>
    <lineage>
        <taxon>Bacteria</taxon>
        <taxon>Pseudomonadati</taxon>
        <taxon>Bacteroidota</taxon>
        <taxon>Cytophagia</taxon>
        <taxon>Cytophagales</taxon>
        <taxon>Cyclobacteriaceae</taxon>
        <taxon>Belliella</taxon>
    </lineage>
</organism>
<accession>A0A1N7MRS4</accession>
<proteinExistence type="predicted"/>
<dbReference type="STRING" id="529505.SAMN05421761_10773"/>
<dbReference type="RefSeq" id="WP_076500928.1">
    <property type="nucleotide sequence ID" value="NZ_FTOP01000007.1"/>
</dbReference>
<protein>
    <submittedName>
        <fullName evidence="1">Uncharacterized protein</fullName>
    </submittedName>
</protein>
<name>A0A1N7MRS4_9BACT</name>